<evidence type="ECO:0000256" key="7">
    <source>
        <dbReference type="ARBA" id="ARBA00023136"/>
    </source>
</evidence>
<feature type="transmembrane region" description="Helical" evidence="11">
    <location>
        <begin position="176"/>
        <end position="193"/>
    </location>
</feature>
<dbReference type="Gene3D" id="1.20.1070.10">
    <property type="entry name" value="Rhodopsin 7-helix transmembrane proteins"/>
    <property type="match status" value="1"/>
</dbReference>
<evidence type="ECO:0000256" key="10">
    <source>
        <dbReference type="RuleBase" id="RU000688"/>
    </source>
</evidence>
<name>A0ABM0LCT1_MICOH</name>
<feature type="transmembrane region" description="Helical" evidence="11">
    <location>
        <begin position="128"/>
        <end position="156"/>
    </location>
</feature>
<evidence type="ECO:0000256" key="2">
    <source>
        <dbReference type="ARBA" id="ARBA00022475"/>
    </source>
</evidence>
<dbReference type="InterPro" id="IPR000276">
    <property type="entry name" value="GPCR_Rhodpsn"/>
</dbReference>
<evidence type="ECO:0000256" key="6">
    <source>
        <dbReference type="ARBA" id="ARBA00022989"/>
    </source>
</evidence>
<keyword evidence="10" id="KW-0297">G-protein coupled receptor</keyword>
<keyword evidence="4 10" id="KW-0812">Transmembrane</keyword>
<feature type="domain" description="G-protein coupled receptors family 1 profile" evidence="12">
    <location>
        <begin position="77"/>
        <end position="326"/>
    </location>
</feature>
<dbReference type="GeneID" id="101997382"/>
<evidence type="ECO:0000259" key="12">
    <source>
        <dbReference type="PROSITE" id="PS50262"/>
    </source>
</evidence>
<dbReference type="PANTHER" id="PTHR26453">
    <property type="entry name" value="OLFACTORY RECEPTOR"/>
    <property type="match status" value="1"/>
</dbReference>
<evidence type="ECO:0000256" key="1">
    <source>
        <dbReference type="ARBA" id="ARBA00004651"/>
    </source>
</evidence>
<keyword evidence="5 11" id="KW-0552">Olfaction</keyword>
<evidence type="ECO:0000313" key="13">
    <source>
        <dbReference type="Proteomes" id="UP000694915"/>
    </source>
</evidence>
<dbReference type="SUPFAM" id="SSF81321">
    <property type="entry name" value="Family A G protein-coupled receptor-like"/>
    <property type="match status" value="1"/>
</dbReference>
<dbReference type="PROSITE" id="PS00237">
    <property type="entry name" value="G_PROTEIN_RECEP_F1_1"/>
    <property type="match status" value="1"/>
</dbReference>
<accession>A0ABM0LCT1</accession>
<dbReference type="CDD" id="cd15225">
    <property type="entry name" value="7tmA_OR10A-like"/>
    <property type="match status" value="1"/>
</dbReference>
<dbReference type="Pfam" id="PF13853">
    <property type="entry name" value="7tm_4"/>
    <property type="match status" value="1"/>
</dbReference>
<dbReference type="InterPro" id="IPR000725">
    <property type="entry name" value="Olfact_rcpt"/>
</dbReference>
<sequence length="346" mass="38801">MYIIVSNSNKVTGQCNVRYELIATFDLLSVDEQTLTTEKSNASSLIEFVLLGFSDVPHLQWILFGIFLLMYLTILMCNSTIMLITRIDPALQTPMYFFLSNFSFVEICYVTVTIPRMLMDLCTLKGNISIFACAAQMCFILMLGGTECLLLTAMAYDRYVAICNPLHYSLVMSHRICTQLVAACWISVIPVVIGQTYQIFSLPFCGSNRINHFICDIPPVLKLACGDTFVNEIAVYIVAMVFVMVPFVLILVSYCKIIFSILKLSSAKGRAKAFSTCSSHLTVVVLFYGTAGITYLQPKPTQSERIGKLLSLFYTILIPTLNPIIYTLRNKDIMMALRKLLSKLLA</sequence>
<evidence type="ECO:0000256" key="3">
    <source>
        <dbReference type="ARBA" id="ARBA00022606"/>
    </source>
</evidence>
<dbReference type="RefSeq" id="XP_005363522.1">
    <property type="nucleotide sequence ID" value="XM_005363465.1"/>
</dbReference>
<evidence type="ECO:0000256" key="8">
    <source>
        <dbReference type="ARBA" id="ARBA00023170"/>
    </source>
</evidence>
<keyword evidence="9 10" id="KW-0807">Transducer</keyword>
<keyword evidence="8 10" id="KW-0675">Receptor</keyword>
<feature type="transmembrane region" description="Helical" evidence="11">
    <location>
        <begin position="61"/>
        <end position="84"/>
    </location>
</feature>
<comment type="similarity">
    <text evidence="10">Belongs to the G-protein coupled receptor 1 family.</text>
</comment>
<protein>
    <recommendedName>
        <fullName evidence="11">Olfactory receptor</fullName>
    </recommendedName>
</protein>
<keyword evidence="2 11" id="KW-1003">Cell membrane</keyword>
<dbReference type="InterPro" id="IPR017452">
    <property type="entry name" value="GPCR_Rhodpsn_7TM"/>
</dbReference>
<dbReference type="PRINTS" id="PR00237">
    <property type="entry name" value="GPCRRHODOPSN"/>
</dbReference>
<feature type="transmembrane region" description="Helical" evidence="11">
    <location>
        <begin position="309"/>
        <end position="328"/>
    </location>
</feature>
<keyword evidence="6 11" id="KW-1133">Transmembrane helix</keyword>
<dbReference type="PRINTS" id="PR00245">
    <property type="entry name" value="OLFACTORYR"/>
</dbReference>
<proteinExistence type="inferred from homology"/>
<dbReference type="Proteomes" id="UP000694915">
    <property type="component" value="Linkage group LG9"/>
</dbReference>
<evidence type="ECO:0000256" key="4">
    <source>
        <dbReference type="ARBA" id="ARBA00022692"/>
    </source>
</evidence>
<keyword evidence="7 11" id="KW-0472">Membrane</keyword>
<keyword evidence="13" id="KW-1185">Reference proteome</keyword>
<keyword evidence="3 11" id="KW-0716">Sensory transduction</keyword>
<evidence type="ECO:0000256" key="5">
    <source>
        <dbReference type="ARBA" id="ARBA00022725"/>
    </source>
</evidence>
<feature type="transmembrane region" description="Helical" evidence="11">
    <location>
        <begin position="273"/>
        <end position="297"/>
    </location>
</feature>
<gene>
    <name evidence="14" type="primary">LOC101997382</name>
</gene>
<feature type="transmembrane region" description="Helical" evidence="11">
    <location>
        <begin position="96"/>
        <end position="116"/>
    </location>
</feature>
<evidence type="ECO:0000256" key="11">
    <source>
        <dbReference type="RuleBase" id="RU363047"/>
    </source>
</evidence>
<reference evidence="14" key="1">
    <citation type="submission" date="2025-08" db="UniProtKB">
        <authorList>
            <consortium name="RefSeq"/>
        </authorList>
    </citation>
    <scope>IDENTIFICATION</scope>
</reference>
<evidence type="ECO:0000313" key="14">
    <source>
        <dbReference type="RefSeq" id="XP_005363522.1"/>
    </source>
</evidence>
<comment type="subcellular location">
    <subcellularLocation>
        <location evidence="1 11">Cell membrane</location>
        <topology evidence="1 11">Multi-pass membrane protein</topology>
    </subcellularLocation>
</comment>
<dbReference type="PROSITE" id="PS50262">
    <property type="entry name" value="G_PROTEIN_RECEP_F1_2"/>
    <property type="match status" value="1"/>
</dbReference>
<feature type="transmembrane region" description="Helical" evidence="11">
    <location>
        <begin position="233"/>
        <end position="252"/>
    </location>
</feature>
<organism evidence="13 14">
    <name type="scientific">Microtus ochrogaster</name>
    <name type="common">Prairie vole</name>
    <dbReference type="NCBI Taxonomy" id="79684"/>
    <lineage>
        <taxon>Eukaryota</taxon>
        <taxon>Metazoa</taxon>
        <taxon>Chordata</taxon>
        <taxon>Craniata</taxon>
        <taxon>Vertebrata</taxon>
        <taxon>Euteleostomi</taxon>
        <taxon>Mammalia</taxon>
        <taxon>Eutheria</taxon>
        <taxon>Euarchontoglires</taxon>
        <taxon>Glires</taxon>
        <taxon>Rodentia</taxon>
        <taxon>Myomorpha</taxon>
        <taxon>Muroidea</taxon>
        <taxon>Cricetidae</taxon>
        <taxon>Arvicolinae</taxon>
        <taxon>Microtus</taxon>
    </lineage>
</organism>
<evidence type="ECO:0000256" key="9">
    <source>
        <dbReference type="ARBA" id="ARBA00023224"/>
    </source>
</evidence>